<evidence type="ECO:0000313" key="4">
    <source>
        <dbReference type="RefSeq" id="XP_012945207.1"/>
    </source>
</evidence>
<dbReference type="Pfam" id="PF08393">
    <property type="entry name" value="DHC_N2"/>
    <property type="match status" value="1"/>
</dbReference>
<keyword evidence="1" id="KW-0175">Coiled coil</keyword>
<gene>
    <name evidence="4" type="primary">LOC106013590</name>
</gene>
<feature type="coiled-coil region" evidence="1">
    <location>
        <begin position="147"/>
        <end position="200"/>
    </location>
</feature>
<reference evidence="4" key="1">
    <citation type="submission" date="2025-08" db="UniProtKB">
        <authorList>
            <consortium name="RefSeq"/>
        </authorList>
    </citation>
    <scope>IDENTIFICATION</scope>
</reference>
<proteinExistence type="predicted"/>
<dbReference type="PANTHER" id="PTHR45703:SF36">
    <property type="entry name" value="DYNEIN HEAVY CHAIN, CYTOPLASMIC"/>
    <property type="match status" value="1"/>
</dbReference>
<dbReference type="GeneID" id="106013590"/>
<keyword evidence="3" id="KW-1185">Reference proteome</keyword>
<protein>
    <submittedName>
        <fullName evidence="4">Dynein heavy chain 6, axonemal</fullName>
    </submittedName>
</protein>
<dbReference type="Proteomes" id="UP000694888">
    <property type="component" value="Unplaced"/>
</dbReference>
<dbReference type="PANTHER" id="PTHR45703">
    <property type="entry name" value="DYNEIN HEAVY CHAIN"/>
    <property type="match status" value="1"/>
</dbReference>
<dbReference type="RefSeq" id="XP_012945207.1">
    <property type="nucleotide sequence ID" value="XM_013089753.1"/>
</dbReference>
<evidence type="ECO:0000313" key="3">
    <source>
        <dbReference type="Proteomes" id="UP000694888"/>
    </source>
</evidence>
<feature type="non-terminal residue" evidence="4">
    <location>
        <position position="293"/>
    </location>
</feature>
<evidence type="ECO:0000256" key="1">
    <source>
        <dbReference type="SAM" id="Coils"/>
    </source>
</evidence>
<feature type="domain" description="Dynein heavy chain linker" evidence="2">
    <location>
        <begin position="221"/>
        <end position="293"/>
    </location>
</feature>
<name>A0ABM1ACR9_APLCA</name>
<dbReference type="InterPro" id="IPR026983">
    <property type="entry name" value="DHC"/>
</dbReference>
<organism evidence="3 4">
    <name type="scientific">Aplysia californica</name>
    <name type="common">California sea hare</name>
    <dbReference type="NCBI Taxonomy" id="6500"/>
    <lineage>
        <taxon>Eukaryota</taxon>
        <taxon>Metazoa</taxon>
        <taxon>Spiralia</taxon>
        <taxon>Lophotrochozoa</taxon>
        <taxon>Mollusca</taxon>
        <taxon>Gastropoda</taxon>
        <taxon>Heterobranchia</taxon>
        <taxon>Euthyneura</taxon>
        <taxon>Tectipleura</taxon>
        <taxon>Aplysiida</taxon>
        <taxon>Aplysioidea</taxon>
        <taxon>Aplysiidae</taxon>
        <taxon>Aplysia</taxon>
    </lineage>
</organism>
<evidence type="ECO:0000259" key="2">
    <source>
        <dbReference type="Pfam" id="PF08393"/>
    </source>
</evidence>
<dbReference type="InterPro" id="IPR013602">
    <property type="entry name" value="Dynein_heavy_linker"/>
</dbReference>
<accession>A0ABM1ACR9</accession>
<sequence>MAVRIAEKRPIGMLLVDAVKMKSLLIPSPLRCLDVINDMLPVLARREVDRLIAELQDAQFKLEFGPTTTIEFVNSLNFLDDIQVRIDPLEREAMIVKDMYELIDQFQVPAPPEDFVIYQTLSPSITNVRNAIDKSLTERDSNIDKFCSHLDKDIAELGKEVKEVKQEAQNPMILDPQADKDRVRSLLKKMLGTLEKLQEQAFTYKSYQKNFKVEVTKFDALEETHAELKLKDMLWNAIDEWDVLLGDWTTVPFDTLDPEQMNNTTLRYAKSVMQLEKGLPPNGVVPLLKEKVE</sequence>